<accession>A0ACC2ES66</accession>
<name>A0ACC2ES66_DIPCM</name>
<gene>
    <name evidence="1" type="ORF">O6H91_01G074200</name>
</gene>
<evidence type="ECO:0000313" key="1">
    <source>
        <dbReference type="EMBL" id="KAJ7569349.1"/>
    </source>
</evidence>
<reference evidence="2" key="1">
    <citation type="journal article" date="2024" name="Proc. Natl. Acad. Sci. U.S.A.">
        <title>Extraordinary preservation of gene collinearity over three hundred million years revealed in homosporous lycophytes.</title>
        <authorList>
            <person name="Li C."/>
            <person name="Wickell D."/>
            <person name="Kuo L.Y."/>
            <person name="Chen X."/>
            <person name="Nie B."/>
            <person name="Liao X."/>
            <person name="Peng D."/>
            <person name="Ji J."/>
            <person name="Jenkins J."/>
            <person name="Williams M."/>
            <person name="Shu S."/>
            <person name="Plott C."/>
            <person name="Barry K."/>
            <person name="Rajasekar S."/>
            <person name="Grimwood J."/>
            <person name="Han X."/>
            <person name="Sun S."/>
            <person name="Hou Z."/>
            <person name="He W."/>
            <person name="Dai G."/>
            <person name="Sun C."/>
            <person name="Schmutz J."/>
            <person name="Leebens-Mack J.H."/>
            <person name="Li F.W."/>
            <person name="Wang L."/>
        </authorList>
    </citation>
    <scope>NUCLEOTIDE SEQUENCE [LARGE SCALE GENOMIC DNA]</scope>
    <source>
        <strain evidence="2">cv. PW_Plant_1</strain>
    </source>
</reference>
<dbReference type="Proteomes" id="UP001162992">
    <property type="component" value="Chromosome 1"/>
</dbReference>
<comment type="caution">
    <text evidence="1">The sequence shown here is derived from an EMBL/GenBank/DDBJ whole genome shotgun (WGS) entry which is preliminary data.</text>
</comment>
<protein>
    <submittedName>
        <fullName evidence="1">Uncharacterized protein</fullName>
    </submittedName>
</protein>
<proteinExistence type="predicted"/>
<dbReference type="EMBL" id="CM055092">
    <property type="protein sequence ID" value="KAJ7569349.1"/>
    <property type="molecule type" value="Genomic_DNA"/>
</dbReference>
<sequence length="342" mass="36939">MASVIIPGIPNDLALHCLARLPLASHKHARAVCRAWRSALLANDLYQVRSREGLSEQWLYVCTFGPVWQAYDPLSQRWHSLPPLPSAVPCLAAFGVAAASRSVFVMGGESQAVNPATGEWDGVPVSSEVWAWDPRRGQWLQKASMPVAKKKFACCVVEGKIVVAGGMVADVGGSSSLKPSACVQIYDPEEDSWSYGAELRAGEGAVWGVMLQRKMHVMHPKLRKAEVFYPSQNRWTVVECGLEACPMGQVNGELYMLNSGRVFRDGETVQYAPQLDRISAGMAAVGSNLYVFGGWPSTNLAVYSHDGLNDCHIISVAEGTISEGSRMTVCKGSVLGSAVLSL</sequence>
<organism evidence="1 2">
    <name type="scientific">Diphasiastrum complanatum</name>
    <name type="common">Issler's clubmoss</name>
    <name type="synonym">Lycopodium complanatum</name>
    <dbReference type="NCBI Taxonomy" id="34168"/>
    <lineage>
        <taxon>Eukaryota</taxon>
        <taxon>Viridiplantae</taxon>
        <taxon>Streptophyta</taxon>
        <taxon>Embryophyta</taxon>
        <taxon>Tracheophyta</taxon>
        <taxon>Lycopodiopsida</taxon>
        <taxon>Lycopodiales</taxon>
        <taxon>Lycopodiaceae</taxon>
        <taxon>Lycopodioideae</taxon>
        <taxon>Diphasiastrum</taxon>
    </lineage>
</organism>
<evidence type="ECO:0000313" key="2">
    <source>
        <dbReference type="Proteomes" id="UP001162992"/>
    </source>
</evidence>
<keyword evidence="2" id="KW-1185">Reference proteome</keyword>